<sequence>MRVVAVKTVVCEVLPEHGSSGSMETVKDLKLGVELTSSTCGRQRPYSVSDDIKYTSCDELKKTKKPEIVSKSNSPYASAVDIAKKKDIFNRVWIDFQWLNKLTVFDPHPKISPADVLNGI</sequence>
<dbReference type="AlphaFoldDB" id="A0AAV4AA78"/>
<keyword evidence="2" id="KW-1185">Reference proteome</keyword>
<dbReference type="SUPFAM" id="SSF56672">
    <property type="entry name" value="DNA/RNA polymerases"/>
    <property type="match status" value="1"/>
</dbReference>
<evidence type="ECO:0000313" key="2">
    <source>
        <dbReference type="Proteomes" id="UP000735302"/>
    </source>
</evidence>
<comment type="caution">
    <text evidence="1">The sequence shown here is derived from an EMBL/GenBank/DDBJ whole genome shotgun (WGS) entry which is preliminary data.</text>
</comment>
<name>A0AAV4AA78_9GAST</name>
<proteinExistence type="predicted"/>
<organism evidence="1 2">
    <name type="scientific">Plakobranchus ocellatus</name>
    <dbReference type="NCBI Taxonomy" id="259542"/>
    <lineage>
        <taxon>Eukaryota</taxon>
        <taxon>Metazoa</taxon>
        <taxon>Spiralia</taxon>
        <taxon>Lophotrochozoa</taxon>
        <taxon>Mollusca</taxon>
        <taxon>Gastropoda</taxon>
        <taxon>Heterobranchia</taxon>
        <taxon>Euthyneura</taxon>
        <taxon>Panpulmonata</taxon>
        <taxon>Sacoglossa</taxon>
        <taxon>Placobranchoidea</taxon>
        <taxon>Plakobranchidae</taxon>
        <taxon>Plakobranchus</taxon>
    </lineage>
</organism>
<evidence type="ECO:0000313" key="1">
    <source>
        <dbReference type="EMBL" id="GFO04117.1"/>
    </source>
</evidence>
<accession>A0AAV4AA78</accession>
<reference evidence="1 2" key="1">
    <citation type="journal article" date="2021" name="Elife">
        <title>Chloroplast acquisition without the gene transfer in kleptoplastic sea slugs, Plakobranchus ocellatus.</title>
        <authorList>
            <person name="Maeda T."/>
            <person name="Takahashi S."/>
            <person name="Yoshida T."/>
            <person name="Shimamura S."/>
            <person name="Takaki Y."/>
            <person name="Nagai Y."/>
            <person name="Toyoda A."/>
            <person name="Suzuki Y."/>
            <person name="Arimoto A."/>
            <person name="Ishii H."/>
            <person name="Satoh N."/>
            <person name="Nishiyama T."/>
            <person name="Hasebe M."/>
            <person name="Maruyama T."/>
            <person name="Minagawa J."/>
            <person name="Obokata J."/>
            <person name="Shigenobu S."/>
        </authorList>
    </citation>
    <scope>NUCLEOTIDE SEQUENCE [LARGE SCALE GENOMIC DNA]</scope>
</reference>
<dbReference type="EMBL" id="BLXT01003735">
    <property type="protein sequence ID" value="GFO04117.1"/>
    <property type="molecule type" value="Genomic_DNA"/>
</dbReference>
<dbReference type="InterPro" id="IPR043502">
    <property type="entry name" value="DNA/RNA_pol_sf"/>
</dbReference>
<dbReference type="Proteomes" id="UP000735302">
    <property type="component" value="Unassembled WGS sequence"/>
</dbReference>
<dbReference type="Gene3D" id="3.10.10.10">
    <property type="entry name" value="HIV Type 1 Reverse Transcriptase, subunit A, domain 1"/>
    <property type="match status" value="1"/>
</dbReference>
<gene>
    <name evidence="1" type="ORF">PoB_003062200</name>
</gene>
<protein>
    <submittedName>
        <fullName evidence="1">Zinc finger protein</fullName>
    </submittedName>
</protein>